<dbReference type="Proteomes" id="UP000318582">
    <property type="component" value="Unassembled WGS sequence"/>
</dbReference>
<proteinExistence type="predicted"/>
<dbReference type="InterPro" id="IPR015894">
    <property type="entry name" value="Guanylate-bd_N"/>
</dbReference>
<feature type="domain" description="Guanylate-binding protein N-terminal" evidence="2">
    <location>
        <begin position="99"/>
        <end position="255"/>
    </location>
</feature>
<dbReference type="Pfam" id="PF02263">
    <property type="entry name" value="GBP"/>
    <property type="match status" value="1"/>
</dbReference>
<sequence>MVHLDIEYEFKMHLLDARNELNNCDNISILNPPPDRLSTTTLTQMVQLRPLLACLVALFCSIAAAADAQQRHPEPILLFARSGNATSPRLQLTDQGAAFLQSLEAPFAIISAAGPTRTGKSFLLNQLANARIDNTYDERTSPAAPFSVGSGVVSHTHGLWIWPQIVWGTDGVPTYFVDSEGLHGVEFVQSAAYEVELFVHATMLSSSVIYNTWAPMDAADVRTLKGLAAFSRLFMMDVAAAVEESDVKKTKKTISPTPREDHPPAAIPEHLDPPSLHWAVQNFNQHALTYAHRTPAQFLDQLLRKDAFLEDASVDLRFLHQQFRIMQLAPLSRPSDDDALMAGNGRDVTWTQLKDAYKADMVNLVTSIKRTLRPKSLNGTPLSGTQLVALINQWDKDAPVQIQEHTAWHRAVAMKLEHEATRLLDLFNTLAAAIPIDNEASTYEQYRDQLTTLAATQINKMKRSVTNLGDDTTAVMMLAYLEKQLDTHVNEWTTRYVTWATSQIQQLADKAHADILAFLTTFLNSDTNQFCKDWWFTHSLRTHLDRRIDHHKTQLAAHIKHLNHHLPKDYDPASLRTLLAAGTGLAFDRTTHIESLKQRILLTHHHRCPHPITRAYTTTAEFVTTHHHFFTALAVTTLTAAAIYYRNQLLSLTWSATCRIATRIATIILAILTTLAPVLAIAYILYIAAQVVILNRETTHVRYTPSHIAQEFNDATAALTTVVKGTGSVIAVLTGTALVLFAIRVASH</sequence>
<evidence type="ECO:0000259" key="2">
    <source>
        <dbReference type="Pfam" id="PF02263"/>
    </source>
</evidence>
<feature type="transmembrane region" description="Helical" evidence="1">
    <location>
        <begin position="627"/>
        <end position="645"/>
    </location>
</feature>
<feature type="transmembrane region" description="Helical" evidence="1">
    <location>
        <begin position="666"/>
        <end position="689"/>
    </location>
</feature>
<dbReference type="EMBL" id="QEAQ01000001">
    <property type="protein sequence ID" value="TPX62802.1"/>
    <property type="molecule type" value="Genomic_DNA"/>
</dbReference>
<dbReference type="Gene3D" id="3.40.50.300">
    <property type="entry name" value="P-loop containing nucleotide triphosphate hydrolases"/>
    <property type="match status" value="1"/>
</dbReference>
<keyword evidence="1" id="KW-0812">Transmembrane</keyword>
<accession>A0A507EG93</accession>
<dbReference type="SUPFAM" id="SSF52540">
    <property type="entry name" value="P-loop containing nucleoside triphosphate hydrolases"/>
    <property type="match status" value="1"/>
</dbReference>
<keyword evidence="1" id="KW-1133">Transmembrane helix</keyword>
<reference evidence="3 4" key="1">
    <citation type="journal article" date="2019" name="Sci. Rep.">
        <title>Comparative genomics of chytrid fungi reveal insights into the obligate biotrophic and pathogenic lifestyle of Synchytrium endobioticum.</title>
        <authorList>
            <person name="van de Vossenberg B.T.L.H."/>
            <person name="Warris S."/>
            <person name="Nguyen H.D.T."/>
            <person name="van Gent-Pelzer M.P.E."/>
            <person name="Joly D.L."/>
            <person name="van de Geest H.C."/>
            <person name="Bonants P.J.M."/>
            <person name="Smith D.S."/>
            <person name="Levesque C.A."/>
            <person name="van der Lee T.A.J."/>
        </authorList>
    </citation>
    <scope>NUCLEOTIDE SEQUENCE [LARGE SCALE GENOMIC DNA]</scope>
    <source>
        <strain evidence="3 4">CBS 809.83</strain>
    </source>
</reference>
<comment type="caution">
    <text evidence="3">The sequence shown here is derived from an EMBL/GenBank/DDBJ whole genome shotgun (WGS) entry which is preliminary data.</text>
</comment>
<dbReference type="GO" id="GO:0005525">
    <property type="term" value="F:GTP binding"/>
    <property type="evidence" value="ECO:0007669"/>
    <property type="project" value="InterPro"/>
</dbReference>
<dbReference type="AlphaFoldDB" id="A0A507EG93"/>
<feature type="transmembrane region" description="Helical" evidence="1">
    <location>
        <begin position="728"/>
        <end position="746"/>
    </location>
</feature>
<evidence type="ECO:0000313" key="3">
    <source>
        <dbReference type="EMBL" id="TPX62802.1"/>
    </source>
</evidence>
<keyword evidence="4" id="KW-1185">Reference proteome</keyword>
<organism evidence="3 4">
    <name type="scientific">Powellomyces hirtus</name>
    <dbReference type="NCBI Taxonomy" id="109895"/>
    <lineage>
        <taxon>Eukaryota</taxon>
        <taxon>Fungi</taxon>
        <taxon>Fungi incertae sedis</taxon>
        <taxon>Chytridiomycota</taxon>
        <taxon>Chytridiomycota incertae sedis</taxon>
        <taxon>Chytridiomycetes</taxon>
        <taxon>Spizellomycetales</taxon>
        <taxon>Powellomycetaceae</taxon>
        <taxon>Powellomyces</taxon>
    </lineage>
</organism>
<evidence type="ECO:0000313" key="4">
    <source>
        <dbReference type="Proteomes" id="UP000318582"/>
    </source>
</evidence>
<dbReference type="InterPro" id="IPR027417">
    <property type="entry name" value="P-loop_NTPase"/>
</dbReference>
<gene>
    <name evidence="3" type="ORF">PhCBS80983_g00024</name>
</gene>
<evidence type="ECO:0000256" key="1">
    <source>
        <dbReference type="SAM" id="Phobius"/>
    </source>
</evidence>
<protein>
    <recommendedName>
        <fullName evidence="2">Guanylate-binding protein N-terminal domain-containing protein</fullName>
    </recommendedName>
</protein>
<dbReference type="PANTHER" id="PTHR10751">
    <property type="entry name" value="GUANYLATE BINDING PROTEIN"/>
    <property type="match status" value="1"/>
</dbReference>
<dbReference type="GO" id="GO:0003924">
    <property type="term" value="F:GTPase activity"/>
    <property type="evidence" value="ECO:0007669"/>
    <property type="project" value="InterPro"/>
</dbReference>
<keyword evidence="1" id="KW-0472">Membrane</keyword>
<name>A0A507EG93_9FUNG</name>